<reference evidence="2 3" key="1">
    <citation type="submission" date="2023-11" db="EMBL/GenBank/DDBJ databases">
        <title>Peredibacter starrii A3.12.</title>
        <authorList>
            <person name="Mitchell R.J."/>
        </authorList>
    </citation>
    <scope>NUCLEOTIDE SEQUENCE [LARGE SCALE GENOMIC DNA]</scope>
    <source>
        <strain evidence="2 3">A3.12</strain>
    </source>
</reference>
<accession>A0AAX4HQJ8</accession>
<proteinExistence type="predicted"/>
<gene>
    <name evidence="2" type="ORF">SOO65_01645</name>
</gene>
<dbReference type="GO" id="GO:0006508">
    <property type="term" value="P:proteolysis"/>
    <property type="evidence" value="ECO:0007669"/>
    <property type="project" value="UniProtKB-KW"/>
</dbReference>
<dbReference type="PROSITE" id="PS51257">
    <property type="entry name" value="PROKAR_LIPOPROTEIN"/>
    <property type="match status" value="1"/>
</dbReference>
<organism evidence="2 3">
    <name type="scientific">Peredibacter starrii</name>
    <dbReference type="NCBI Taxonomy" id="28202"/>
    <lineage>
        <taxon>Bacteria</taxon>
        <taxon>Pseudomonadati</taxon>
        <taxon>Bdellovibrionota</taxon>
        <taxon>Bacteriovoracia</taxon>
        <taxon>Bacteriovoracales</taxon>
        <taxon>Bacteriovoracaceae</taxon>
        <taxon>Peredibacter</taxon>
    </lineage>
</organism>
<sequence length="260" mass="28845">MNFTKLLVLLVLSTLLASCGQNSNGKKIISLNSEEMNKMMSEQTFECASENGSNCPDGIARLFVVNEEDPTRSSVCSGFLNGDNRLVTNNHCLSTLSQCKATYISIYSSKGLETARCKSIIHTEVDGKTLNQKAVDFTVLELDHKIQNSKPLPVAKRQAYQGEKLIAWVVDQINNRQARITELNCNLSRKAKSLELQNCPVISGNSGSPVLNEQGELSALIWGSTADETVNEETSLFERRSLNEYAFATDLKHFLKYLIK</sequence>
<keyword evidence="2" id="KW-0378">Hydrolase</keyword>
<dbReference type="RefSeq" id="WP_321395910.1">
    <property type="nucleotide sequence ID" value="NZ_CP139487.1"/>
</dbReference>
<dbReference type="KEGG" id="psti:SOO65_01645"/>
<feature type="signal peptide" evidence="1">
    <location>
        <begin position="1"/>
        <end position="17"/>
    </location>
</feature>
<keyword evidence="1" id="KW-0732">Signal</keyword>
<name>A0AAX4HQJ8_9BACT</name>
<dbReference type="InterPro" id="IPR009003">
    <property type="entry name" value="Peptidase_S1_PA"/>
</dbReference>
<dbReference type="Proteomes" id="UP001324634">
    <property type="component" value="Chromosome"/>
</dbReference>
<dbReference type="EMBL" id="CP139487">
    <property type="protein sequence ID" value="WPU65442.1"/>
    <property type="molecule type" value="Genomic_DNA"/>
</dbReference>
<evidence type="ECO:0000313" key="2">
    <source>
        <dbReference type="EMBL" id="WPU65442.1"/>
    </source>
</evidence>
<dbReference type="SUPFAM" id="SSF50494">
    <property type="entry name" value="Trypsin-like serine proteases"/>
    <property type="match status" value="1"/>
</dbReference>
<dbReference type="AlphaFoldDB" id="A0AAX4HQJ8"/>
<evidence type="ECO:0000256" key="1">
    <source>
        <dbReference type="SAM" id="SignalP"/>
    </source>
</evidence>
<dbReference type="GO" id="GO:0008233">
    <property type="term" value="F:peptidase activity"/>
    <property type="evidence" value="ECO:0007669"/>
    <property type="project" value="UniProtKB-KW"/>
</dbReference>
<evidence type="ECO:0000313" key="3">
    <source>
        <dbReference type="Proteomes" id="UP001324634"/>
    </source>
</evidence>
<dbReference type="Gene3D" id="2.40.10.10">
    <property type="entry name" value="Trypsin-like serine proteases"/>
    <property type="match status" value="2"/>
</dbReference>
<dbReference type="InterPro" id="IPR043504">
    <property type="entry name" value="Peptidase_S1_PA_chymotrypsin"/>
</dbReference>
<keyword evidence="3" id="KW-1185">Reference proteome</keyword>
<feature type="chain" id="PRO_5043690995" evidence="1">
    <location>
        <begin position="18"/>
        <end position="260"/>
    </location>
</feature>
<keyword evidence="2" id="KW-0645">Protease</keyword>
<protein>
    <submittedName>
        <fullName evidence="2">Serine protease</fullName>
    </submittedName>
</protein>
<dbReference type="Pfam" id="PF13365">
    <property type="entry name" value="Trypsin_2"/>
    <property type="match status" value="1"/>
</dbReference>